<keyword evidence="4" id="KW-0547">Nucleotide-binding</keyword>
<dbReference type="AlphaFoldDB" id="A0A914PQB2"/>
<feature type="transmembrane region" description="Helical" evidence="8">
    <location>
        <begin position="498"/>
        <end position="525"/>
    </location>
</feature>
<dbReference type="PROSITE" id="PS00211">
    <property type="entry name" value="ABC_TRANSPORTER_1"/>
    <property type="match status" value="1"/>
</dbReference>
<dbReference type="InterPro" id="IPR050173">
    <property type="entry name" value="ABC_transporter_C-like"/>
</dbReference>
<evidence type="ECO:0000256" key="3">
    <source>
        <dbReference type="ARBA" id="ARBA00022692"/>
    </source>
</evidence>
<evidence type="ECO:0000256" key="7">
    <source>
        <dbReference type="ARBA" id="ARBA00023136"/>
    </source>
</evidence>
<keyword evidence="7 8" id="KW-0472">Membrane</keyword>
<comment type="subcellular location">
    <subcellularLocation>
        <location evidence="1">Membrane</location>
        <topology evidence="1">Multi-pass membrane protein</topology>
    </subcellularLocation>
</comment>
<dbReference type="WBParaSite" id="PDA_v2.g20752.t1">
    <property type="protein sequence ID" value="PDA_v2.g20752.t1"/>
    <property type="gene ID" value="PDA_v2.g20752"/>
</dbReference>
<keyword evidence="2" id="KW-0813">Transport</keyword>
<evidence type="ECO:0000256" key="4">
    <source>
        <dbReference type="ARBA" id="ARBA00022741"/>
    </source>
</evidence>
<dbReference type="Proteomes" id="UP000887578">
    <property type="component" value="Unplaced"/>
</dbReference>
<dbReference type="InterPro" id="IPR036640">
    <property type="entry name" value="ABC1_TM_sf"/>
</dbReference>
<keyword evidence="3 8" id="KW-0812">Transmembrane</keyword>
<evidence type="ECO:0000256" key="5">
    <source>
        <dbReference type="ARBA" id="ARBA00022840"/>
    </source>
</evidence>
<evidence type="ECO:0000313" key="11">
    <source>
        <dbReference type="Proteomes" id="UP000887578"/>
    </source>
</evidence>
<evidence type="ECO:0000313" key="12">
    <source>
        <dbReference type="WBParaSite" id="PDA_v2.g20752.t1"/>
    </source>
</evidence>
<dbReference type="Gene3D" id="3.40.50.300">
    <property type="entry name" value="P-loop containing nucleotide triphosphate hydrolases"/>
    <property type="match status" value="1"/>
</dbReference>
<evidence type="ECO:0000259" key="10">
    <source>
        <dbReference type="PROSITE" id="PS50929"/>
    </source>
</evidence>
<dbReference type="GO" id="GO:0016887">
    <property type="term" value="F:ATP hydrolysis activity"/>
    <property type="evidence" value="ECO:0007669"/>
    <property type="project" value="InterPro"/>
</dbReference>
<dbReference type="GO" id="GO:0005524">
    <property type="term" value="F:ATP binding"/>
    <property type="evidence" value="ECO:0007669"/>
    <property type="project" value="UniProtKB-KW"/>
</dbReference>
<protein>
    <submittedName>
        <fullName evidence="12">Uncharacterized protein</fullName>
    </submittedName>
</protein>
<dbReference type="FunFam" id="3.40.50.300:FF:000997">
    <property type="entry name" value="Multidrug resistance-associated protein 1"/>
    <property type="match status" value="1"/>
</dbReference>
<evidence type="ECO:0000256" key="2">
    <source>
        <dbReference type="ARBA" id="ARBA00022448"/>
    </source>
</evidence>
<accession>A0A914PQB2</accession>
<feature type="transmembrane region" description="Helical" evidence="8">
    <location>
        <begin position="359"/>
        <end position="378"/>
    </location>
</feature>
<reference evidence="12" key="1">
    <citation type="submission" date="2022-11" db="UniProtKB">
        <authorList>
            <consortium name="WormBaseParasite"/>
        </authorList>
    </citation>
    <scope>IDENTIFICATION</scope>
</reference>
<evidence type="ECO:0000256" key="8">
    <source>
        <dbReference type="SAM" id="Phobius"/>
    </source>
</evidence>
<dbReference type="CDD" id="cd03250">
    <property type="entry name" value="ABCC_MRP_domain1"/>
    <property type="match status" value="1"/>
</dbReference>
<keyword evidence="6 8" id="KW-1133">Transmembrane helix</keyword>
<evidence type="ECO:0000256" key="1">
    <source>
        <dbReference type="ARBA" id="ARBA00004141"/>
    </source>
</evidence>
<evidence type="ECO:0000256" key="6">
    <source>
        <dbReference type="ARBA" id="ARBA00022989"/>
    </source>
</evidence>
<sequence length="532" mass="59604">MLGLLINITIETMVSNKRLKEFMVAEELDDEAIERTPQKSLKNKLIESYKADFSWEDPANSISDSQHSSSGEMEKICGNVSVRGQIAYVPQQAWIQNMSLRDNICFGQPYNKILFNKIIEACALRPDLEILPDGDMTEIGEKGINLSGGQKARISLARAIYHNSDIYFFDDPLSAVDSHVGKHIFINVLGPKGLLKNKTRILVTHSVTFLPNADKIIVMDKGEIFEQGNYDELIKQNGKLAELIAVANEDTTPSQSSKSPSPKLIKKQLQTFDEEEDSDEYDEPELPVGGDADINLADISVERKLSTISNLAKNRRNSSFRSSASSLQKETIKSQGPEKLIQKEKIESGRVKVGVYMEYIEAASYLFMSSYIFFYIVYQGIMSGRNFWLSEWADDNDPSQKITEPKMTSNQRLAVYAALGGLETIVMAFGLLCLAFGGLKASKNLHSPVLIRILQAPMSFFDTTPVGRILNRLTKDIEVVDMRLPMNFRYFAKCLTQVAFTLLIICITTPIFTAVIIPLAAVYIISLVRRVF</sequence>
<dbReference type="InterPro" id="IPR011527">
    <property type="entry name" value="ABC1_TM_dom"/>
</dbReference>
<feature type="transmembrane region" description="Helical" evidence="8">
    <location>
        <begin position="413"/>
        <end position="439"/>
    </location>
</feature>
<dbReference type="GO" id="GO:0140359">
    <property type="term" value="F:ABC-type transporter activity"/>
    <property type="evidence" value="ECO:0007669"/>
    <property type="project" value="InterPro"/>
</dbReference>
<dbReference type="InterPro" id="IPR027417">
    <property type="entry name" value="P-loop_NTPase"/>
</dbReference>
<dbReference type="PROSITE" id="PS50893">
    <property type="entry name" value="ABC_TRANSPORTER_2"/>
    <property type="match status" value="1"/>
</dbReference>
<dbReference type="GO" id="GO:0016020">
    <property type="term" value="C:membrane"/>
    <property type="evidence" value="ECO:0007669"/>
    <property type="project" value="UniProtKB-SubCell"/>
</dbReference>
<proteinExistence type="predicted"/>
<dbReference type="PANTHER" id="PTHR24223:SF415">
    <property type="entry name" value="FI20190P1"/>
    <property type="match status" value="1"/>
</dbReference>
<dbReference type="SUPFAM" id="SSF90123">
    <property type="entry name" value="ABC transporter transmembrane region"/>
    <property type="match status" value="1"/>
</dbReference>
<feature type="domain" description="ABC transporter" evidence="9">
    <location>
        <begin position="17"/>
        <end position="246"/>
    </location>
</feature>
<dbReference type="PANTHER" id="PTHR24223">
    <property type="entry name" value="ATP-BINDING CASSETTE SUB-FAMILY C"/>
    <property type="match status" value="1"/>
</dbReference>
<evidence type="ECO:0000259" key="9">
    <source>
        <dbReference type="PROSITE" id="PS50893"/>
    </source>
</evidence>
<organism evidence="11 12">
    <name type="scientific">Panagrolaimus davidi</name>
    <dbReference type="NCBI Taxonomy" id="227884"/>
    <lineage>
        <taxon>Eukaryota</taxon>
        <taxon>Metazoa</taxon>
        <taxon>Ecdysozoa</taxon>
        <taxon>Nematoda</taxon>
        <taxon>Chromadorea</taxon>
        <taxon>Rhabditida</taxon>
        <taxon>Tylenchina</taxon>
        <taxon>Panagrolaimomorpha</taxon>
        <taxon>Panagrolaimoidea</taxon>
        <taxon>Panagrolaimidae</taxon>
        <taxon>Panagrolaimus</taxon>
    </lineage>
</organism>
<feature type="domain" description="ABC transmembrane type-1" evidence="10">
    <location>
        <begin position="372"/>
        <end position="529"/>
    </location>
</feature>
<dbReference type="InterPro" id="IPR017871">
    <property type="entry name" value="ABC_transporter-like_CS"/>
</dbReference>
<keyword evidence="5" id="KW-0067">ATP-binding</keyword>
<dbReference type="Pfam" id="PF00664">
    <property type="entry name" value="ABC_membrane"/>
    <property type="match status" value="1"/>
</dbReference>
<dbReference type="PROSITE" id="PS50929">
    <property type="entry name" value="ABC_TM1F"/>
    <property type="match status" value="1"/>
</dbReference>
<dbReference type="SUPFAM" id="SSF52540">
    <property type="entry name" value="P-loop containing nucleoside triphosphate hydrolases"/>
    <property type="match status" value="1"/>
</dbReference>
<dbReference type="Gene3D" id="1.20.1560.10">
    <property type="entry name" value="ABC transporter type 1, transmembrane domain"/>
    <property type="match status" value="1"/>
</dbReference>
<name>A0A914PQB2_9BILA</name>
<dbReference type="Pfam" id="PF00005">
    <property type="entry name" value="ABC_tran"/>
    <property type="match status" value="1"/>
</dbReference>
<dbReference type="InterPro" id="IPR003439">
    <property type="entry name" value="ABC_transporter-like_ATP-bd"/>
</dbReference>
<keyword evidence="11" id="KW-1185">Reference proteome</keyword>